<dbReference type="Proteomes" id="UP000271624">
    <property type="component" value="Unassembled WGS sequence"/>
</dbReference>
<accession>A0A3S1J6B1</accession>
<evidence type="ECO:0000313" key="2">
    <source>
        <dbReference type="EMBL" id="RUT08495.1"/>
    </source>
</evidence>
<reference evidence="2" key="1">
    <citation type="submission" date="2018-12" db="EMBL/GenBank/DDBJ databases">
        <authorList>
            <person name="Will S."/>
            <person name="Neumann-Schaal M."/>
            <person name="Henke P."/>
        </authorList>
    </citation>
    <scope>NUCLEOTIDE SEQUENCE</scope>
    <source>
        <strain evidence="2">PCC 7102</strain>
    </source>
</reference>
<protein>
    <submittedName>
        <fullName evidence="2">Uncharacterized protein</fullName>
    </submittedName>
</protein>
<name>A0A3S1J6B1_9CYAN</name>
<dbReference type="EMBL" id="RSCL01000003">
    <property type="protein sequence ID" value="RUT08495.1"/>
    <property type="molecule type" value="Genomic_DNA"/>
</dbReference>
<dbReference type="SUPFAM" id="SSF48452">
    <property type="entry name" value="TPR-like"/>
    <property type="match status" value="2"/>
</dbReference>
<gene>
    <name evidence="2" type="ORF">DSM106972_016630</name>
</gene>
<dbReference type="InterPro" id="IPR011990">
    <property type="entry name" value="TPR-like_helical_dom_sf"/>
</dbReference>
<comment type="caution">
    <text evidence="2">The sequence shown here is derived from an EMBL/GenBank/DDBJ whole genome shotgun (WGS) entry which is preliminary data.</text>
</comment>
<proteinExistence type="predicted"/>
<dbReference type="AlphaFoldDB" id="A0A3S1J6B1"/>
<organism evidence="2 3">
    <name type="scientific">Dulcicalothrix desertica PCC 7102</name>
    <dbReference type="NCBI Taxonomy" id="232991"/>
    <lineage>
        <taxon>Bacteria</taxon>
        <taxon>Bacillati</taxon>
        <taxon>Cyanobacteriota</taxon>
        <taxon>Cyanophyceae</taxon>
        <taxon>Nostocales</taxon>
        <taxon>Calotrichaceae</taxon>
        <taxon>Dulcicalothrix</taxon>
    </lineage>
</organism>
<keyword evidence="1" id="KW-0732">Signal</keyword>
<evidence type="ECO:0000313" key="3">
    <source>
        <dbReference type="Proteomes" id="UP000271624"/>
    </source>
</evidence>
<evidence type="ECO:0000256" key="1">
    <source>
        <dbReference type="SAM" id="SignalP"/>
    </source>
</evidence>
<sequence>MRKLSVVSAFALLLVNPCLSIAATKPTQISAFCGNELQKTGYDRIFLLTYDLDSMISNGKVESSIAQINKIIDIALTSKSKSLSDDLGRLLGDDFTWRQNSHIERLIKVTPTAKKSLILAMLDNISGRIQSLDAGYSSIKIKAFAQLATIYHSLGAKEKPSILLNQAVQISAGVRLTEMRATLLTRIARTYIDIGQPTLAQKTLAQSYQVALQFDKETKDKKREFHPSHPIAYTYAELGDFERALDVAKSISNRYRQDETLGAIGGQYIKINQLEQAQELLPAIISEREKAKLLGQLAVAYSRSKNLNLADQLFNQAVKFASANILNDFYLAEIITSYAKAGQIDTASQVVNFIRGAFDKGNTRLAIATEYRKRNQLVSAKQSVETMLRSIQDEDFMLIEMLIRRAIETDNTNNNSLFNSLLIKLKTRPDILANLGRVAIQQNQLDFAYAIAQTIDKSENHEINQLFSRVAVAYANAKQPDKAIQAALKANNVDIMPYQVYGLAKTTTAFQKAGQTTLAETTFNQAIQNANALSDSRLRAVALTIIARKYNSAGQKQLGQQFLTQAIQTVKSNVAPDGKQKAELIGLILNILLETKQFDQALQVAIEFSNPELNKGNFSGIATGALQDGQDDLALKAAQFETNKKFKARSLIDIAKFQIWRLSESKGIATLDQALLVAQTIPQDSDTNSIQYTDSRASLLEEIALLYAQIGQNKQALQVAMAQNASEINRVKQRISCY</sequence>
<dbReference type="RefSeq" id="WP_127080291.1">
    <property type="nucleotide sequence ID" value="NZ_RSCL01000003.1"/>
</dbReference>
<keyword evidence="3" id="KW-1185">Reference proteome</keyword>
<dbReference type="Gene3D" id="1.25.40.10">
    <property type="entry name" value="Tetratricopeptide repeat domain"/>
    <property type="match status" value="3"/>
</dbReference>
<dbReference type="OrthoDB" id="517545at2"/>
<feature type="chain" id="PRO_5030083079" evidence="1">
    <location>
        <begin position="23"/>
        <end position="738"/>
    </location>
</feature>
<reference evidence="2" key="2">
    <citation type="journal article" date="2019" name="Genome Biol. Evol.">
        <title>Day and night: Metabolic profiles and evolutionary relationships of six axenic non-marine cyanobacteria.</title>
        <authorList>
            <person name="Will S.E."/>
            <person name="Henke P."/>
            <person name="Boedeker C."/>
            <person name="Huang S."/>
            <person name="Brinkmann H."/>
            <person name="Rohde M."/>
            <person name="Jarek M."/>
            <person name="Friedl T."/>
            <person name="Seufert S."/>
            <person name="Schumacher M."/>
            <person name="Overmann J."/>
            <person name="Neumann-Schaal M."/>
            <person name="Petersen J."/>
        </authorList>
    </citation>
    <scope>NUCLEOTIDE SEQUENCE [LARGE SCALE GENOMIC DNA]</scope>
    <source>
        <strain evidence="2">PCC 7102</strain>
    </source>
</reference>
<feature type="signal peptide" evidence="1">
    <location>
        <begin position="1"/>
        <end position="22"/>
    </location>
</feature>